<reference evidence="11" key="1">
    <citation type="submission" date="2016-08" db="EMBL/GenBank/DDBJ databases">
        <authorList>
            <person name="Seilhamer J.J."/>
        </authorList>
    </citation>
    <scope>NUCLEOTIDE SEQUENCE</scope>
    <source>
        <strain evidence="11">86-1</strain>
    </source>
</reference>
<accession>A0A212L638</accession>
<keyword evidence="3 7" id="KW-0547">Nucleotide-binding</keyword>
<evidence type="ECO:0000256" key="3">
    <source>
        <dbReference type="ARBA" id="ARBA00022741"/>
    </source>
</evidence>
<evidence type="ECO:0000256" key="4">
    <source>
        <dbReference type="ARBA" id="ARBA00022840"/>
    </source>
</evidence>
<evidence type="ECO:0000256" key="2">
    <source>
        <dbReference type="ARBA" id="ARBA00022705"/>
    </source>
</evidence>
<dbReference type="RefSeq" id="WP_179980385.1">
    <property type="nucleotide sequence ID" value="NZ_LT608333.1"/>
</dbReference>
<dbReference type="InterPro" id="IPR013159">
    <property type="entry name" value="DnaA_C"/>
</dbReference>
<dbReference type="InterPro" id="IPR003593">
    <property type="entry name" value="AAA+_ATPase"/>
</dbReference>
<dbReference type="Pfam" id="PF00308">
    <property type="entry name" value="Bac_DnaA"/>
    <property type="match status" value="1"/>
</dbReference>
<evidence type="ECO:0000256" key="1">
    <source>
        <dbReference type="ARBA" id="ARBA00022490"/>
    </source>
</evidence>
<evidence type="ECO:0000256" key="5">
    <source>
        <dbReference type="ARBA" id="ARBA00023121"/>
    </source>
</evidence>
<dbReference type="PRINTS" id="PR00051">
    <property type="entry name" value="DNAA"/>
</dbReference>
<organism evidence="11">
    <name type="scientific">uncultured Desulfovibrio sp</name>
    <dbReference type="NCBI Taxonomy" id="167968"/>
    <lineage>
        <taxon>Bacteria</taxon>
        <taxon>Pseudomonadati</taxon>
        <taxon>Thermodesulfobacteriota</taxon>
        <taxon>Desulfovibrionia</taxon>
        <taxon>Desulfovibrionales</taxon>
        <taxon>Desulfovibrionaceae</taxon>
        <taxon>Desulfovibrio</taxon>
        <taxon>environmental samples</taxon>
    </lineage>
</organism>
<gene>
    <name evidence="11" type="ORF">KL86DES1_20851</name>
</gene>
<evidence type="ECO:0000259" key="9">
    <source>
        <dbReference type="SMART" id="SM00382"/>
    </source>
</evidence>
<dbReference type="InterPro" id="IPR020591">
    <property type="entry name" value="Chromosome_initiator_DnaA-like"/>
</dbReference>
<feature type="domain" description="AAA+ ATPase" evidence="9">
    <location>
        <begin position="143"/>
        <end position="299"/>
    </location>
</feature>
<dbReference type="AlphaFoldDB" id="A0A212L638"/>
<sequence>MLKNELRDILAEHQAIAGETSWLDSLTLRQEENTLRVVFPHMYFAAWFSRHKRAAFEEALNHHFEGLSARPAPQIVYERAAPQAQAVEAHMPAHMPGSADSGSDSAASEATREDPFAGFIFNNKNTFPLVTAREIAEHTESTAYNPFLVCGRSGTGKSHLLQAIAATLARTTDTARMVCANAARFCTEDTVWAKRPELFWQRYDVLILDDIQDMSGHSGWQGNLVACMDACPGRQETGVSPAQQQGGAFSCCTPLRKEGRGRAAARMIFACSGHPQTLKTLDERLRSRLESGLVVELMEPDLDVRLRYLQLMCKERRLPLTREQLLFLAQRCSQFRLLQGLMLKVGAYCAVKGHNLTQIDLENIVRTGVAEKMPGCREILSDVAKSLNLKTEDVLGVKRRPDLVLARQIAMYVCRKKLGLSYPELGRAFGGRDHSTVIHSIKKINKLLVSDKRVQTLVTELELKTP</sequence>
<evidence type="ECO:0000256" key="8">
    <source>
        <dbReference type="RuleBase" id="RU004227"/>
    </source>
</evidence>
<dbReference type="SUPFAM" id="SSF52540">
    <property type="entry name" value="P-loop containing nucleoside triphosphate hydrolases"/>
    <property type="match status" value="1"/>
</dbReference>
<dbReference type="GO" id="GO:0005886">
    <property type="term" value="C:plasma membrane"/>
    <property type="evidence" value="ECO:0007669"/>
    <property type="project" value="TreeGrafter"/>
</dbReference>
<dbReference type="Gene3D" id="1.10.1750.10">
    <property type="match status" value="1"/>
</dbReference>
<dbReference type="InterPro" id="IPR010921">
    <property type="entry name" value="Trp_repressor/repl_initiator"/>
</dbReference>
<evidence type="ECO:0000259" key="10">
    <source>
        <dbReference type="SMART" id="SM00760"/>
    </source>
</evidence>
<dbReference type="InterPro" id="IPR018312">
    <property type="entry name" value="Chromosome_initiator_DnaA_CS"/>
</dbReference>
<dbReference type="GO" id="GO:0006270">
    <property type="term" value="P:DNA replication initiation"/>
    <property type="evidence" value="ECO:0007669"/>
    <property type="project" value="InterPro"/>
</dbReference>
<dbReference type="Pfam" id="PF08299">
    <property type="entry name" value="Bac_DnaA_C"/>
    <property type="match status" value="1"/>
</dbReference>
<dbReference type="InterPro" id="IPR027417">
    <property type="entry name" value="P-loop_NTPase"/>
</dbReference>
<dbReference type="Gene3D" id="3.40.50.300">
    <property type="entry name" value="P-loop containing nucleotide triphosphate hydrolases"/>
    <property type="match status" value="1"/>
</dbReference>
<feature type="domain" description="Chromosomal replication initiator DnaA C-terminal" evidence="10">
    <location>
        <begin position="375"/>
        <end position="444"/>
    </location>
</feature>
<evidence type="ECO:0000256" key="7">
    <source>
        <dbReference type="RuleBase" id="RU000577"/>
    </source>
</evidence>
<dbReference type="GO" id="GO:0008289">
    <property type="term" value="F:lipid binding"/>
    <property type="evidence" value="ECO:0007669"/>
    <property type="project" value="UniProtKB-KW"/>
</dbReference>
<dbReference type="GO" id="GO:0006275">
    <property type="term" value="P:regulation of DNA replication"/>
    <property type="evidence" value="ECO:0007669"/>
    <property type="project" value="InterPro"/>
</dbReference>
<name>A0A212L638_9BACT</name>
<dbReference type="InterPro" id="IPR013317">
    <property type="entry name" value="DnaA_dom"/>
</dbReference>
<comment type="similarity">
    <text evidence="8">Belongs to the DnaA family.</text>
</comment>
<keyword evidence="4 7" id="KW-0067">ATP-binding</keyword>
<dbReference type="GO" id="GO:0005524">
    <property type="term" value="F:ATP binding"/>
    <property type="evidence" value="ECO:0007669"/>
    <property type="project" value="UniProtKB-KW"/>
</dbReference>
<dbReference type="PANTHER" id="PTHR30050:SF2">
    <property type="entry name" value="CHROMOSOMAL REPLICATION INITIATOR PROTEIN DNAA"/>
    <property type="match status" value="1"/>
</dbReference>
<dbReference type="CDD" id="cd06571">
    <property type="entry name" value="Bac_DnaA_C"/>
    <property type="match status" value="1"/>
</dbReference>
<dbReference type="SUPFAM" id="SSF48295">
    <property type="entry name" value="TrpR-like"/>
    <property type="match status" value="1"/>
</dbReference>
<evidence type="ECO:0000256" key="6">
    <source>
        <dbReference type="ARBA" id="ARBA00023125"/>
    </source>
</evidence>
<dbReference type="PROSITE" id="PS01008">
    <property type="entry name" value="DNAA"/>
    <property type="match status" value="1"/>
</dbReference>
<keyword evidence="6 7" id="KW-0238">DNA-binding</keyword>
<dbReference type="SMART" id="SM00382">
    <property type="entry name" value="AAA"/>
    <property type="match status" value="1"/>
</dbReference>
<dbReference type="CDD" id="cd00009">
    <property type="entry name" value="AAA"/>
    <property type="match status" value="1"/>
</dbReference>
<comment type="function">
    <text evidence="7">Plays an essential role in the initiation and regulation of chromosomal replication. ATP-DnaA binds to the origin of replication (oriC) to initiate formation of the DNA replication initiation complex once per cell cycle. Binds the DnaA box (a 9 base pair repeat at the origin) and separates the double-stranded (ds)DNA. Forms a right-handed helical filament on oriC DNA; dsDNA binds to the exterior of the filament while single-stranded (ss)DNA is stabiized in the filament's interior. The ATP-DnaA-oriC complex binds and stabilizes one strand of the AT-rich DNA unwinding element (DUE), permitting loading of DNA polymerase. After initiation quickly degrades to an ADP-DnaA complex that is not apt for DNA replication. Binds acidic phospholipids.</text>
</comment>
<proteinExistence type="inferred from homology"/>
<evidence type="ECO:0000313" key="11">
    <source>
        <dbReference type="EMBL" id="SCM72809.1"/>
    </source>
</evidence>
<dbReference type="SMART" id="SM00760">
    <property type="entry name" value="Bac_DnaA_C"/>
    <property type="match status" value="1"/>
</dbReference>
<dbReference type="GO" id="GO:0003688">
    <property type="term" value="F:DNA replication origin binding"/>
    <property type="evidence" value="ECO:0007669"/>
    <property type="project" value="InterPro"/>
</dbReference>
<keyword evidence="5" id="KW-0446">Lipid-binding</keyword>
<keyword evidence="2 7" id="KW-0235">DNA replication</keyword>
<dbReference type="PANTHER" id="PTHR30050">
    <property type="entry name" value="CHROMOSOMAL REPLICATION INITIATOR PROTEIN DNAA"/>
    <property type="match status" value="1"/>
</dbReference>
<dbReference type="EMBL" id="FMJC01000002">
    <property type="protein sequence ID" value="SCM72809.1"/>
    <property type="molecule type" value="Genomic_DNA"/>
</dbReference>
<keyword evidence="1" id="KW-0963">Cytoplasm</keyword>
<protein>
    <recommendedName>
        <fullName evidence="7">Chromosomal replication initiator protein DnaA</fullName>
    </recommendedName>
</protein>